<proteinExistence type="predicted"/>
<feature type="transmembrane region" description="Helical" evidence="1">
    <location>
        <begin position="99"/>
        <end position="120"/>
    </location>
</feature>
<name>A0A6C0I8E8_9ZZZZ</name>
<accession>A0A6C0I8E8</accession>
<dbReference type="EMBL" id="MN740136">
    <property type="protein sequence ID" value="QHT89072.1"/>
    <property type="molecule type" value="Genomic_DNA"/>
</dbReference>
<reference evidence="2" key="1">
    <citation type="journal article" date="2020" name="Nature">
        <title>Giant virus diversity and host interactions through global metagenomics.</title>
        <authorList>
            <person name="Schulz F."/>
            <person name="Roux S."/>
            <person name="Paez-Espino D."/>
            <person name="Jungbluth S."/>
            <person name="Walsh D.A."/>
            <person name="Denef V.J."/>
            <person name="McMahon K.D."/>
            <person name="Konstantinidis K.T."/>
            <person name="Eloe-Fadrosh E.A."/>
            <person name="Kyrpides N.C."/>
            <person name="Woyke T."/>
        </authorList>
    </citation>
    <scope>NUCLEOTIDE SEQUENCE</scope>
    <source>
        <strain evidence="2">GVMAG-M-3300023184-53</strain>
    </source>
</reference>
<keyword evidence="1" id="KW-0472">Membrane</keyword>
<keyword evidence="1" id="KW-0812">Transmembrane</keyword>
<evidence type="ECO:0000256" key="1">
    <source>
        <dbReference type="SAM" id="Phobius"/>
    </source>
</evidence>
<evidence type="ECO:0000313" key="2">
    <source>
        <dbReference type="EMBL" id="QHT89072.1"/>
    </source>
</evidence>
<protein>
    <submittedName>
        <fullName evidence="2">Uncharacterized protein</fullName>
    </submittedName>
</protein>
<feature type="transmembrane region" description="Helical" evidence="1">
    <location>
        <begin position="132"/>
        <end position="159"/>
    </location>
</feature>
<sequence>MDSHFVANVLCQVIFFFIFVTIFYFTYAKTVENNVLVNQLDFLIDQSITPEIEFICKNNLYKCEPLITEIAKYLDPNQTSVQRSDNKITEQNNQIMSNAIHIVVITSVIVFLIIFALYFISRTRNSGFFKRFNLLNIIFESTVIIIFVAITEFVFLTYFGSRFITVDVNKVKVALLEKFRDYFNP</sequence>
<feature type="transmembrane region" description="Helical" evidence="1">
    <location>
        <begin position="5"/>
        <end position="27"/>
    </location>
</feature>
<dbReference type="AlphaFoldDB" id="A0A6C0I8E8"/>
<organism evidence="2">
    <name type="scientific">viral metagenome</name>
    <dbReference type="NCBI Taxonomy" id="1070528"/>
    <lineage>
        <taxon>unclassified sequences</taxon>
        <taxon>metagenomes</taxon>
        <taxon>organismal metagenomes</taxon>
    </lineage>
</organism>
<keyword evidence="1" id="KW-1133">Transmembrane helix</keyword>